<evidence type="ECO:0000313" key="8">
    <source>
        <dbReference type="Proteomes" id="UP000030585"/>
    </source>
</evidence>
<keyword evidence="5 6" id="KW-0663">Pyridoxal phosphate</keyword>
<dbReference type="Gene3D" id="3.90.1150.10">
    <property type="entry name" value="Aspartate Aminotransferase, domain 1"/>
    <property type="match status" value="1"/>
</dbReference>
<organism evidence="7 8">
    <name type="scientific">Xanthomonas citri pv. fuscans</name>
    <dbReference type="NCBI Taxonomy" id="366649"/>
    <lineage>
        <taxon>Bacteria</taxon>
        <taxon>Pseudomonadati</taxon>
        <taxon>Pseudomonadota</taxon>
        <taxon>Gammaproteobacteria</taxon>
        <taxon>Lysobacterales</taxon>
        <taxon>Lysobacteraceae</taxon>
        <taxon>Xanthomonas</taxon>
    </lineage>
</organism>
<evidence type="ECO:0000313" key="7">
    <source>
        <dbReference type="EMBL" id="KGU56381.2"/>
    </source>
</evidence>
<dbReference type="EMBL" id="JSEY02000161">
    <property type="protein sequence ID" value="KGU56381.2"/>
    <property type="molecule type" value="Genomic_DNA"/>
</dbReference>
<proteinExistence type="inferred from homology"/>
<dbReference type="Pfam" id="PF00202">
    <property type="entry name" value="Aminotran_3"/>
    <property type="match status" value="1"/>
</dbReference>
<sequence length="466" mass="50893">MCRPPTSPRFPSPIGTLSSLQQLDAAHHLHPFNDNAALAQKGTRILTRGEGVYVWDADGNQLLDAFGGLWCVNVGYGRKELAQAAAKQMEQLAYYNSFFQCTTEPTIQLAAKLAELAPGDLNHAFFANSGSEANDTILRLVRHFWAVQGQPQKRIFIGRHDGYHGTTMAGASLGGMKGMHQQGGLPIADIHHIAPPYHFGDGGKMDPEEYGLLAARRLEDKILALGPEHVAAFIGEPIMGPIGVYIPPRSYWPEIERICRRYDVLLVADEVICGFGRTGEWFGAEYFGFQPDVMTLAKGITSGYIPLAAAMFNDRVAGVLKTQGGELAHGGTYAGHPVCAAVALENLRLLQDEGIVENARTQIAPYLAQRWAALGEHRLVGEARIAGLVGALELVPDKQRRGAYFPRRGRVGAMCRDFALRRGLILRATYDAMLLSPPLILTRAQVDELFDKAWAALDDTVQALGR</sequence>
<evidence type="ECO:0000256" key="1">
    <source>
        <dbReference type="ARBA" id="ARBA00001933"/>
    </source>
</evidence>
<dbReference type="Proteomes" id="UP000030585">
    <property type="component" value="Unassembled WGS sequence"/>
</dbReference>
<comment type="similarity">
    <text evidence="2 6">Belongs to the class-III pyridoxal-phosphate-dependent aminotransferase family.</text>
</comment>
<dbReference type="InterPro" id="IPR015422">
    <property type="entry name" value="PyrdxlP-dep_Trfase_small"/>
</dbReference>
<gene>
    <name evidence="7" type="ORF">NY98_01450</name>
</gene>
<evidence type="ECO:0000256" key="3">
    <source>
        <dbReference type="ARBA" id="ARBA00022576"/>
    </source>
</evidence>
<keyword evidence="3 7" id="KW-0032">Aminotransferase</keyword>
<dbReference type="AlphaFoldDB" id="A0AB34QDW8"/>
<keyword evidence="4" id="KW-0808">Transferase</keyword>
<reference evidence="8" key="1">
    <citation type="submission" date="2015-04" db="EMBL/GenBank/DDBJ databases">
        <title>Genome sequencing of pathogens of bean.</title>
        <authorList>
            <person name="Harrison J."/>
            <person name="Aritua V."/>
            <person name="Sapp M."/>
            <person name="Smith J."/>
            <person name="Studholme D.J."/>
        </authorList>
    </citation>
    <scope>NUCLEOTIDE SEQUENCE [LARGE SCALE GENOMIC DNA]</scope>
    <source>
        <strain evidence="8">NCPPB 1058</strain>
    </source>
</reference>
<dbReference type="RefSeq" id="WP_046735864.1">
    <property type="nucleotide sequence ID" value="NZ_CP012051.1"/>
</dbReference>
<dbReference type="PANTHER" id="PTHR43094:SF1">
    <property type="entry name" value="AMINOTRANSFERASE CLASS-III"/>
    <property type="match status" value="1"/>
</dbReference>
<evidence type="ECO:0000256" key="4">
    <source>
        <dbReference type="ARBA" id="ARBA00022679"/>
    </source>
</evidence>
<evidence type="ECO:0000256" key="2">
    <source>
        <dbReference type="ARBA" id="ARBA00008954"/>
    </source>
</evidence>
<dbReference type="PANTHER" id="PTHR43094">
    <property type="entry name" value="AMINOTRANSFERASE"/>
    <property type="match status" value="1"/>
</dbReference>
<dbReference type="FunFam" id="3.40.640.10:FF:000014">
    <property type="entry name" value="Adenosylmethionine-8-amino-7-oxononanoate aminotransferase, probable"/>
    <property type="match status" value="1"/>
</dbReference>
<dbReference type="InterPro" id="IPR015421">
    <property type="entry name" value="PyrdxlP-dep_Trfase_major"/>
</dbReference>
<dbReference type="Gene3D" id="3.40.640.10">
    <property type="entry name" value="Type I PLP-dependent aspartate aminotransferase-like (Major domain)"/>
    <property type="match status" value="1"/>
</dbReference>
<dbReference type="GO" id="GO:0030170">
    <property type="term" value="F:pyridoxal phosphate binding"/>
    <property type="evidence" value="ECO:0007669"/>
    <property type="project" value="InterPro"/>
</dbReference>
<evidence type="ECO:0000256" key="6">
    <source>
        <dbReference type="RuleBase" id="RU003560"/>
    </source>
</evidence>
<dbReference type="SUPFAM" id="SSF53383">
    <property type="entry name" value="PLP-dependent transferases"/>
    <property type="match status" value="1"/>
</dbReference>
<comment type="caution">
    <text evidence="7">The sequence shown here is derived from an EMBL/GenBank/DDBJ whole genome shotgun (WGS) entry which is preliminary data.</text>
</comment>
<dbReference type="NCBIfam" id="NF005682">
    <property type="entry name" value="PRK07480.1"/>
    <property type="match status" value="1"/>
</dbReference>
<dbReference type="CDD" id="cd00610">
    <property type="entry name" value="OAT_like"/>
    <property type="match status" value="1"/>
</dbReference>
<dbReference type="InterPro" id="IPR015424">
    <property type="entry name" value="PyrdxlP-dep_Trfase"/>
</dbReference>
<evidence type="ECO:0000256" key="5">
    <source>
        <dbReference type="ARBA" id="ARBA00022898"/>
    </source>
</evidence>
<name>A0AB34QDW8_XANCI</name>
<dbReference type="InterPro" id="IPR005814">
    <property type="entry name" value="Aminotrans_3"/>
</dbReference>
<accession>A0AB34QDW8</accession>
<comment type="cofactor">
    <cofactor evidence="1">
        <name>pyridoxal 5'-phosphate</name>
        <dbReference type="ChEBI" id="CHEBI:597326"/>
    </cofactor>
</comment>
<dbReference type="GO" id="GO:0008483">
    <property type="term" value="F:transaminase activity"/>
    <property type="evidence" value="ECO:0007669"/>
    <property type="project" value="UniProtKB-KW"/>
</dbReference>
<protein>
    <submittedName>
        <fullName evidence="7">Aminotransferase</fullName>
    </submittedName>
</protein>
<dbReference type="InterPro" id="IPR049704">
    <property type="entry name" value="Aminotrans_3_PPA_site"/>
</dbReference>
<dbReference type="PROSITE" id="PS00600">
    <property type="entry name" value="AA_TRANSFER_CLASS_3"/>
    <property type="match status" value="1"/>
</dbReference>